<dbReference type="InterPro" id="IPR037187">
    <property type="entry name" value="DnaK_N"/>
</dbReference>
<dbReference type="PANTHER" id="PTHR33823:SF4">
    <property type="entry name" value="GENERAL STRESS PROTEIN 16O"/>
    <property type="match status" value="1"/>
</dbReference>
<dbReference type="RefSeq" id="WP_313933458.1">
    <property type="nucleotide sequence ID" value="NZ_JANFPJ010000056.1"/>
</dbReference>
<proteinExistence type="predicted"/>
<feature type="domain" description="Zinc finger DksA/TraR C4-type" evidence="5">
    <location>
        <begin position="90"/>
        <end position="120"/>
    </location>
</feature>
<evidence type="ECO:0000313" key="8">
    <source>
        <dbReference type="Proteomes" id="UP001305027"/>
    </source>
</evidence>
<feature type="domain" description="DnaK suppressor protein-like N-terminal" evidence="6">
    <location>
        <begin position="23"/>
        <end position="87"/>
    </location>
</feature>
<evidence type="ECO:0000256" key="2">
    <source>
        <dbReference type="ARBA" id="ARBA00022771"/>
    </source>
</evidence>
<dbReference type="InterPro" id="IPR000962">
    <property type="entry name" value="Znf_DskA_TraR"/>
</dbReference>
<evidence type="ECO:0000259" key="5">
    <source>
        <dbReference type="Pfam" id="PF01258"/>
    </source>
</evidence>
<dbReference type="Pfam" id="PF01258">
    <property type="entry name" value="zf-dskA_traR"/>
    <property type="match status" value="1"/>
</dbReference>
<keyword evidence="2" id="KW-0863">Zinc-finger</keyword>
<dbReference type="Pfam" id="PF21173">
    <property type="entry name" value="DksA-like_N"/>
    <property type="match status" value="1"/>
</dbReference>
<accession>A0ABU3L023</accession>
<keyword evidence="3" id="KW-0862">Zinc</keyword>
<name>A0ABU3L023_9GAMM</name>
<dbReference type="SUPFAM" id="SSF109635">
    <property type="entry name" value="DnaK suppressor protein DksA, alpha-hairpin domain"/>
    <property type="match status" value="1"/>
</dbReference>
<dbReference type="PROSITE" id="PS51128">
    <property type="entry name" value="ZF_DKSA_2"/>
    <property type="match status" value="1"/>
</dbReference>
<dbReference type="EMBL" id="JANFPJ010000056">
    <property type="protein sequence ID" value="MDT7526942.1"/>
    <property type="molecule type" value="Genomic_DNA"/>
</dbReference>
<evidence type="ECO:0000313" key="7">
    <source>
        <dbReference type="EMBL" id="MDT7526942.1"/>
    </source>
</evidence>
<evidence type="ECO:0000256" key="1">
    <source>
        <dbReference type="ARBA" id="ARBA00022723"/>
    </source>
</evidence>
<sequence>PKSIRRQYVLKWTLTPQMPFQEFKSRLLARKLELERQVAAIERDFAQGRSADFAEQATERENDEVLSAIEQKDRQELAQINRALGRMEHGTYDKCAQCDEAIKLARLTTIPFTELCIRCAK</sequence>
<gene>
    <name evidence="7" type="ORF">NOG12_12760</name>
</gene>
<keyword evidence="1" id="KW-0479">Metal-binding</keyword>
<dbReference type="PANTHER" id="PTHR33823">
    <property type="entry name" value="RNA POLYMERASE-BINDING TRANSCRIPTION FACTOR DKSA-RELATED"/>
    <property type="match status" value="1"/>
</dbReference>
<evidence type="ECO:0000256" key="4">
    <source>
        <dbReference type="PROSITE-ProRule" id="PRU00510"/>
    </source>
</evidence>
<evidence type="ECO:0000259" key="6">
    <source>
        <dbReference type="Pfam" id="PF21173"/>
    </source>
</evidence>
<protein>
    <submittedName>
        <fullName evidence="7">TraR/DksA C4-type zinc finger protein</fullName>
    </submittedName>
</protein>
<keyword evidence="8" id="KW-1185">Reference proteome</keyword>
<evidence type="ECO:0000256" key="3">
    <source>
        <dbReference type="ARBA" id="ARBA00022833"/>
    </source>
</evidence>
<comment type="caution">
    <text evidence="7">The sequence shown here is derived from an EMBL/GenBank/DDBJ whole genome shotgun (WGS) entry which is preliminary data.</text>
</comment>
<dbReference type="Proteomes" id="UP001305027">
    <property type="component" value="Unassembled WGS sequence"/>
</dbReference>
<feature type="zinc finger region" description="dksA C4-type" evidence="4">
    <location>
        <begin position="95"/>
        <end position="119"/>
    </location>
</feature>
<feature type="non-terminal residue" evidence="7">
    <location>
        <position position="1"/>
    </location>
</feature>
<organism evidence="7 8">
    <name type="scientific">Pseudidiomarina fusca</name>
    <dbReference type="NCBI Taxonomy" id="2965078"/>
    <lineage>
        <taxon>Bacteria</taxon>
        <taxon>Pseudomonadati</taxon>
        <taxon>Pseudomonadota</taxon>
        <taxon>Gammaproteobacteria</taxon>
        <taxon>Alteromonadales</taxon>
        <taxon>Idiomarinaceae</taxon>
        <taxon>Pseudidiomarina</taxon>
    </lineage>
</organism>
<dbReference type="InterPro" id="IPR048487">
    <property type="entry name" value="DksA-like_N"/>
</dbReference>
<reference evidence="7 8" key="1">
    <citation type="submission" date="2022-07" db="EMBL/GenBank/DDBJ databases">
        <title>Pseudidiomarina sp. nov, a marine bacterium isolated from Pacific Ocean.</title>
        <authorList>
            <person name="Wang Y."/>
        </authorList>
    </citation>
    <scope>NUCLEOTIDE SEQUENCE [LARGE SCALE GENOMIC DNA]</scope>
    <source>
        <strain evidence="7 8">GXY010</strain>
    </source>
</reference>
<dbReference type="Gene3D" id="1.20.120.910">
    <property type="entry name" value="DksA, coiled-coil domain"/>
    <property type="match status" value="1"/>
</dbReference>